<organism evidence="1 2">
    <name type="scientific">Stenotrophomonas maltophilia</name>
    <name type="common">Pseudomonas maltophilia</name>
    <name type="synonym">Xanthomonas maltophilia</name>
    <dbReference type="NCBI Taxonomy" id="40324"/>
    <lineage>
        <taxon>Bacteria</taxon>
        <taxon>Pseudomonadati</taxon>
        <taxon>Pseudomonadota</taxon>
        <taxon>Gammaproteobacteria</taxon>
        <taxon>Lysobacterales</taxon>
        <taxon>Lysobacteraceae</taxon>
        <taxon>Stenotrophomonas</taxon>
        <taxon>Stenotrophomonas maltophilia group</taxon>
    </lineage>
</organism>
<sequence length="161" mass="18593">MSDIVLLDTSVYLNVLDVPGFNQDRGNILDEFVVRVEQGDYFLLPMATIWETGDHIADLADGRLRRQFAQSLVEQVTQAFNNKAPFRTTYFPDSEVFLRWLGDFPGYAQRNKSDRQTREGVSLSDLSIIKEWEQTRDRHAMSRVLIWSLDRDLAAYDTGAR</sequence>
<proteinExistence type="predicted"/>
<dbReference type="AlphaFoldDB" id="A0AAI9G2V7"/>
<gene>
    <name evidence="1" type="ORF">REH87_000617</name>
</gene>
<evidence type="ECO:0000313" key="1">
    <source>
        <dbReference type="EMBL" id="EKZ1925648.1"/>
    </source>
</evidence>
<protein>
    <recommendedName>
        <fullName evidence="3">PIN domain-containing protein</fullName>
    </recommendedName>
</protein>
<evidence type="ECO:0008006" key="3">
    <source>
        <dbReference type="Google" id="ProtNLM"/>
    </source>
</evidence>
<name>A0AAI9G2V7_STEMA</name>
<dbReference type="EMBL" id="ABLTIR010000007">
    <property type="protein sequence ID" value="EKZ1925648.1"/>
    <property type="molecule type" value="Genomic_DNA"/>
</dbReference>
<comment type="caution">
    <text evidence="1">The sequence shown here is derived from an EMBL/GenBank/DDBJ whole genome shotgun (WGS) entry which is preliminary data.</text>
</comment>
<reference evidence="1" key="1">
    <citation type="submission" date="2023-08" db="EMBL/GenBank/DDBJ databases">
        <authorList>
            <consortium name="Clinical and Environmental Microbiology Branch: Whole genome sequencing antimicrobial resistance pathogens in the healthcare setting"/>
        </authorList>
    </citation>
    <scope>NUCLEOTIDE SEQUENCE</scope>
    <source>
        <strain evidence="1">2023CJ-00293</strain>
    </source>
</reference>
<dbReference type="Proteomes" id="UP001225498">
    <property type="component" value="Unassembled WGS sequence"/>
</dbReference>
<accession>A0AAI9G2V7</accession>
<dbReference type="RefSeq" id="WP_062607680.1">
    <property type="nucleotide sequence ID" value="NZ_CP136922.1"/>
</dbReference>
<evidence type="ECO:0000313" key="2">
    <source>
        <dbReference type="Proteomes" id="UP001225498"/>
    </source>
</evidence>